<proteinExistence type="predicted"/>
<feature type="transmembrane region" description="Helical" evidence="1">
    <location>
        <begin position="6"/>
        <end position="23"/>
    </location>
</feature>
<keyword evidence="1" id="KW-0472">Membrane</keyword>
<evidence type="ECO:0000256" key="1">
    <source>
        <dbReference type="SAM" id="Phobius"/>
    </source>
</evidence>
<reference evidence="2" key="2">
    <citation type="journal article" date="2015" name="Data Brief">
        <title>Shoot transcriptome of the giant reed, Arundo donax.</title>
        <authorList>
            <person name="Barrero R.A."/>
            <person name="Guerrero F.D."/>
            <person name="Moolhuijzen P."/>
            <person name="Goolsby J.A."/>
            <person name="Tidwell J."/>
            <person name="Bellgard S.E."/>
            <person name="Bellgard M.I."/>
        </authorList>
    </citation>
    <scope>NUCLEOTIDE SEQUENCE</scope>
    <source>
        <tissue evidence="2">Shoot tissue taken approximately 20 cm above the soil surface</tissue>
    </source>
</reference>
<reference evidence="2" key="1">
    <citation type="submission" date="2014-09" db="EMBL/GenBank/DDBJ databases">
        <authorList>
            <person name="Magalhaes I.L.F."/>
            <person name="Oliveira U."/>
            <person name="Santos F.R."/>
            <person name="Vidigal T.H.D.A."/>
            <person name="Brescovit A.D."/>
            <person name="Santos A.J."/>
        </authorList>
    </citation>
    <scope>NUCLEOTIDE SEQUENCE</scope>
    <source>
        <tissue evidence="2">Shoot tissue taken approximately 20 cm above the soil surface</tissue>
    </source>
</reference>
<dbReference type="AlphaFoldDB" id="A0A0A9CEJ5"/>
<sequence length="69" mass="7955">MVSSVIHVLFFVIALLFIIYNLMSQYPPSIITVLHCQLYSTYKTISFVFSPYIIFNVAVIHLKIIILTC</sequence>
<organism evidence="2">
    <name type="scientific">Arundo donax</name>
    <name type="common">Giant reed</name>
    <name type="synonym">Donax arundinaceus</name>
    <dbReference type="NCBI Taxonomy" id="35708"/>
    <lineage>
        <taxon>Eukaryota</taxon>
        <taxon>Viridiplantae</taxon>
        <taxon>Streptophyta</taxon>
        <taxon>Embryophyta</taxon>
        <taxon>Tracheophyta</taxon>
        <taxon>Spermatophyta</taxon>
        <taxon>Magnoliopsida</taxon>
        <taxon>Liliopsida</taxon>
        <taxon>Poales</taxon>
        <taxon>Poaceae</taxon>
        <taxon>PACMAD clade</taxon>
        <taxon>Arundinoideae</taxon>
        <taxon>Arundineae</taxon>
        <taxon>Arundo</taxon>
    </lineage>
</organism>
<protein>
    <submittedName>
        <fullName evidence="2">Uncharacterized protein</fullName>
    </submittedName>
</protein>
<accession>A0A0A9CEJ5</accession>
<evidence type="ECO:0000313" key="2">
    <source>
        <dbReference type="EMBL" id="JAD73991.1"/>
    </source>
</evidence>
<keyword evidence="1" id="KW-0812">Transmembrane</keyword>
<keyword evidence="1" id="KW-1133">Transmembrane helix</keyword>
<name>A0A0A9CEJ5_ARUDO</name>
<feature type="transmembrane region" description="Helical" evidence="1">
    <location>
        <begin position="44"/>
        <end position="66"/>
    </location>
</feature>
<dbReference type="EMBL" id="GBRH01223904">
    <property type="protein sequence ID" value="JAD73991.1"/>
    <property type="molecule type" value="Transcribed_RNA"/>
</dbReference>